<proteinExistence type="predicted"/>
<dbReference type="Proteomes" id="UP000316313">
    <property type="component" value="Chromosome"/>
</dbReference>
<accession>A0A4Y6UK10</accession>
<reference evidence="2 3" key="1">
    <citation type="submission" date="2019-03" db="EMBL/GenBank/DDBJ databases">
        <title>The complete genome sequence of Swingsia samuiensis NBRC107927(T).</title>
        <authorList>
            <person name="Chua K.-O."/>
            <person name="Chan K.-G."/>
            <person name="See-Too W.-S."/>
        </authorList>
    </citation>
    <scope>NUCLEOTIDE SEQUENCE [LARGE SCALE GENOMIC DNA]</scope>
    <source>
        <strain evidence="2 3">AH83</strain>
    </source>
</reference>
<feature type="domain" description="Cyanophage baseplate Pam3 plug gp18" evidence="1">
    <location>
        <begin position="1"/>
        <end position="94"/>
    </location>
</feature>
<gene>
    <name evidence="2" type="ORF">E3D00_07375</name>
</gene>
<dbReference type="OrthoDB" id="6444802at2"/>
<dbReference type="AlphaFoldDB" id="A0A4Y6UK10"/>
<evidence type="ECO:0000313" key="3">
    <source>
        <dbReference type="Proteomes" id="UP000316313"/>
    </source>
</evidence>
<dbReference type="RefSeq" id="WP_141461321.1">
    <property type="nucleotide sequence ID" value="NZ_CP038141.1"/>
</dbReference>
<evidence type="ECO:0000313" key="2">
    <source>
        <dbReference type="EMBL" id="QDH17404.1"/>
    </source>
</evidence>
<organism evidence="2 3">
    <name type="scientific">Swingsia samuiensis</name>
    <dbReference type="NCBI Taxonomy" id="1293412"/>
    <lineage>
        <taxon>Bacteria</taxon>
        <taxon>Pseudomonadati</taxon>
        <taxon>Pseudomonadota</taxon>
        <taxon>Alphaproteobacteria</taxon>
        <taxon>Acetobacterales</taxon>
        <taxon>Acetobacteraceae</taxon>
        <taxon>Swingsia</taxon>
    </lineage>
</organism>
<dbReference type="Pfam" id="PF22479">
    <property type="entry name" value="Pam3_gp18"/>
    <property type="match status" value="1"/>
</dbReference>
<sequence length="100" mass="11129">MIQIPLIPTPSQTMNVVLNQQSYRLDLYQRSTGLYLNLWRNSAMIVSGALCQNKNPIIHASYLGIGGDLLFIDTLGNDDPRYDGLGSRFILVFIAAGEKQ</sequence>
<dbReference type="KEGG" id="ssam:E3D00_07375"/>
<dbReference type="EMBL" id="CP038141">
    <property type="protein sequence ID" value="QDH17404.1"/>
    <property type="molecule type" value="Genomic_DNA"/>
</dbReference>
<keyword evidence="3" id="KW-1185">Reference proteome</keyword>
<evidence type="ECO:0000259" key="1">
    <source>
        <dbReference type="Pfam" id="PF22479"/>
    </source>
</evidence>
<protein>
    <recommendedName>
        <fullName evidence="1">Cyanophage baseplate Pam3 plug gp18 domain-containing protein</fullName>
    </recommendedName>
</protein>
<dbReference type="InterPro" id="IPR054252">
    <property type="entry name" value="Pam3_gp18"/>
</dbReference>
<name>A0A4Y6UK10_9PROT</name>